<gene>
    <name evidence="1" type="ORF">DGYR_LOCUS6719</name>
</gene>
<dbReference type="OrthoDB" id="5975054at2759"/>
<name>A0A7I8VPT6_9ANNE</name>
<accession>A0A7I8VPT6</accession>
<dbReference type="PANTHER" id="PTHR34487:SF1">
    <property type="entry name" value="ACYL-ACP THIOESTERASE"/>
    <property type="match status" value="1"/>
</dbReference>
<dbReference type="AlphaFoldDB" id="A0A7I8VPT6"/>
<dbReference type="SUPFAM" id="SSF54637">
    <property type="entry name" value="Thioesterase/thiol ester dehydrase-isomerase"/>
    <property type="match status" value="2"/>
</dbReference>
<protein>
    <submittedName>
        <fullName evidence="1">DgyrCDS7039</fullName>
    </submittedName>
</protein>
<dbReference type="PANTHER" id="PTHR34487">
    <property type="entry name" value="ACYL-ACP THIOESTERASE"/>
    <property type="match status" value="1"/>
</dbReference>
<organism evidence="1 2">
    <name type="scientific">Dimorphilus gyrociliatus</name>
    <dbReference type="NCBI Taxonomy" id="2664684"/>
    <lineage>
        <taxon>Eukaryota</taxon>
        <taxon>Metazoa</taxon>
        <taxon>Spiralia</taxon>
        <taxon>Lophotrochozoa</taxon>
        <taxon>Annelida</taxon>
        <taxon>Polychaeta</taxon>
        <taxon>Polychaeta incertae sedis</taxon>
        <taxon>Dinophilidae</taxon>
        <taxon>Dimorphilus</taxon>
    </lineage>
</organism>
<evidence type="ECO:0000313" key="2">
    <source>
        <dbReference type="Proteomes" id="UP000549394"/>
    </source>
</evidence>
<sequence>MNDMQSDFVKYPFFDYRYYNKFGNFCPWQLDGIAPIARYINSHLKKRSKTETTTNRTKPDYLSFTFWIKTHVEEKFYDVTKNERYKFDHFDCYLKPINYGNSSYVSQLTLVHPITKTELVNTKRCLVVVDTVNKRPIPLPAHLREKFDKAGVPSIPNNKIHRLQPPSKVFEMKVEVPSSSIDIYQHMNYVEYSRLCFDCASFAVQKGFYKFFKHDIDHYHLRDTLRLHSDEAKMGDLLKVITWQEQTRPEMIYFLIFKNDEKQAIFEFTCIFYKHSMTLPKL</sequence>
<dbReference type="InterPro" id="IPR029069">
    <property type="entry name" value="HotDog_dom_sf"/>
</dbReference>
<dbReference type="Gene3D" id="3.10.129.10">
    <property type="entry name" value="Hotdog Thioesterase"/>
    <property type="match status" value="1"/>
</dbReference>
<evidence type="ECO:0000313" key="1">
    <source>
        <dbReference type="EMBL" id="CAD5118326.1"/>
    </source>
</evidence>
<dbReference type="EMBL" id="CAJFCJ010000008">
    <property type="protein sequence ID" value="CAD5118326.1"/>
    <property type="molecule type" value="Genomic_DNA"/>
</dbReference>
<dbReference type="Proteomes" id="UP000549394">
    <property type="component" value="Unassembled WGS sequence"/>
</dbReference>
<proteinExistence type="predicted"/>
<reference evidence="1 2" key="1">
    <citation type="submission" date="2020-08" db="EMBL/GenBank/DDBJ databases">
        <authorList>
            <person name="Hejnol A."/>
        </authorList>
    </citation>
    <scope>NUCLEOTIDE SEQUENCE [LARGE SCALE GENOMIC DNA]</scope>
</reference>
<keyword evidence="2" id="KW-1185">Reference proteome</keyword>
<comment type="caution">
    <text evidence="1">The sequence shown here is derived from an EMBL/GenBank/DDBJ whole genome shotgun (WGS) entry which is preliminary data.</text>
</comment>